<dbReference type="RefSeq" id="WP_202972259.1">
    <property type="nucleotide sequence ID" value="NZ_CAAAIX010000005.1"/>
</dbReference>
<dbReference type="GO" id="GO:0004143">
    <property type="term" value="F:ATP-dependent diacylglycerol kinase activity"/>
    <property type="evidence" value="ECO:0007669"/>
    <property type="project" value="InterPro"/>
</dbReference>
<name>A0A377GN80_9GAMM</name>
<organism evidence="3 5">
    <name type="scientific">Fluoribacter gormanii</name>
    <dbReference type="NCBI Taxonomy" id="464"/>
    <lineage>
        <taxon>Bacteria</taxon>
        <taxon>Pseudomonadati</taxon>
        <taxon>Pseudomonadota</taxon>
        <taxon>Gammaproteobacteria</taxon>
        <taxon>Legionellales</taxon>
        <taxon>Legionellaceae</taxon>
        <taxon>Fluoribacter</taxon>
    </lineage>
</organism>
<dbReference type="EMBL" id="UGGV01000001">
    <property type="protein sequence ID" value="STO26261.1"/>
    <property type="molecule type" value="Genomic_DNA"/>
</dbReference>
<keyword evidence="1" id="KW-1133">Transmembrane helix</keyword>
<reference evidence="2 4" key="1">
    <citation type="submission" date="2017-01" db="EMBL/GenBank/DDBJ databases">
        <authorList>
            <person name="Varghese N."/>
            <person name="Submissions S."/>
        </authorList>
    </citation>
    <scope>NUCLEOTIDE SEQUENCE [LARGE SCALE GENOMIC DNA]</scope>
    <source>
        <strain evidence="2 4">ATCC 33342</strain>
    </source>
</reference>
<keyword evidence="1" id="KW-0472">Membrane</keyword>
<evidence type="ECO:0000313" key="4">
    <source>
        <dbReference type="Proteomes" id="UP000186808"/>
    </source>
</evidence>
<keyword evidence="2" id="KW-0808">Transferase</keyword>
<dbReference type="Proteomes" id="UP000254374">
    <property type="component" value="Unassembled WGS sequence"/>
</dbReference>
<evidence type="ECO:0000256" key="1">
    <source>
        <dbReference type="SAM" id="Phobius"/>
    </source>
</evidence>
<dbReference type="InterPro" id="IPR037997">
    <property type="entry name" value="Dgk1-like"/>
</dbReference>
<feature type="transmembrane region" description="Helical" evidence="1">
    <location>
        <begin position="6"/>
        <end position="26"/>
    </location>
</feature>
<dbReference type="STRING" id="464.Lgor_0821"/>
<evidence type="ECO:0000313" key="2">
    <source>
        <dbReference type="EMBL" id="SIR15030.1"/>
    </source>
</evidence>
<evidence type="ECO:0000313" key="3">
    <source>
        <dbReference type="EMBL" id="STO26261.1"/>
    </source>
</evidence>
<feature type="transmembrane region" description="Helical" evidence="1">
    <location>
        <begin position="90"/>
        <end position="123"/>
    </location>
</feature>
<feature type="transmembrane region" description="Helical" evidence="1">
    <location>
        <begin position="209"/>
        <end position="231"/>
    </location>
</feature>
<dbReference type="PANTHER" id="PTHR31303:SF1">
    <property type="entry name" value="CTP-DEPENDENT DIACYLGLYCEROL KINASE 1"/>
    <property type="match status" value="1"/>
</dbReference>
<feature type="transmembrane region" description="Helical" evidence="1">
    <location>
        <begin position="47"/>
        <end position="70"/>
    </location>
</feature>
<dbReference type="PANTHER" id="PTHR31303">
    <property type="entry name" value="CTP-DEPENDENT DIACYLGLYCEROL KINASE 1"/>
    <property type="match status" value="1"/>
</dbReference>
<dbReference type="Proteomes" id="UP000186808">
    <property type="component" value="Unassembled WGS sequence"/>
</dbReference>
<dbReference type="AlphaFoldDB" id="A0A377GN80"/>
<keyword evidence="4" id="KW-1185">Reference proteome</keyword>
<feature type="transmembrane region" description="Helical" evidence="1">
    <location>
        <begin position="237"/>
        <end position="255"/>
    </location>
</feature>
<feature type="transmembrane region" description="Helical" evidence="1">
    <location>
        <begin position="167"/>
        <end position="188"/>
    </location>
</feature>
<dbReference type="EMBL" id="FTNL01000007">
    <property type="protein sequence ID" value="SIR15030.1"/>
    <property type="molecule type" value="Genomic_DNA"/>
</dbReference>
<proteinExistence type="predicted"/>
<sequence>MKKKWHLITLFILSFAMGMLVSLIFLTDSFQWINRLSEHNYYSQSTVIRHIILLSPVFLVYTFITSQLVGMLRTTRHWPVGSTRKLFHLLIFNMAGFIQLVYGLALVILFGIYVSCFILYALMRGESYPFYEAIARPQDHPRRSVLVLTPLIMTALGGYLSNLFFGAFAALGIFVCGWGDAMGELIGCRWGRHKFTVPSLFGVPAIRSLEGSFAVALASIVVSFFLLLFWALPWHTALWIAIVTGLIGAVAEAFSSHGLDNLTIQLSTSGTAFLLTGYFS</sequence>
<keyword evidence="1" id="KW-0812">Transmembrane</keyword>
<keyword evidence="2" id="KW-0418">Kinase</keyword>
<gene>
    <name evidence="3" type="ORF">NCTC11401_03115</name>
    <name evidence="2" type="ORF">SAMN05421777_10753</name>
</gene>
<accession>A0A377GN80</accession>
<evidence type="ECO:0000313" key="5">
    <source>
        <dbReference type="Proteomes" id="UP000254374"/>
    </source>
</evidence>
<protein>
    <submittedName>
        <fullName evidence="2">Phytol kinase</fullName>
    </submittedName>
</protein>
<reference evidence="3 5" key="2">
    <citation type="submission" date="2018-06" db="EMBL/GenBank/DDBJ databases">
        <authorList>
            <consortium name="Pathogen Informatics"/>
            <person name="Doyle S."/>
        </authorList>
    </citation>
    <scope>NUCLEOTIDE SEQUENCE [LARGE SCALE GENOMIC DNA]</scope>
    <source>
        <strain evidence="3 5">NCTC11401</strain>
    </source>
</reference>